<evidence type="ECO:0000256" key="1">
    <source>
        <dbReference type="SAM" id="MobiDB-lite"/>
    </source>
</evidence>
<accession>A0A146GAS6</accession>
<dbReference type="AlphaFoldDB" id="A0A146GAS6"/>
<evidence type="ECO:0000313" key="3">
    <source>
        <dbReference type="Proteomes" id="UP000076023"/>
    </source>
</evidence>
<dbReference type="EMBL" id="BDCO01000002">
    <property type="protein sequence ID" value="GAT33934.1"/>
    <property type="molecule type" value="Genomic_DNA"/>
</dbReference>
<reference evidence="3" key="1">
    <citation type="journal article" date="2017" name="Genome Announc.">
        <title>Draft Genome Sequence of Terrimicrobium sacchariphilum NM-5T, a Facultative Anaerobic Soil Bacterium of the Class Spartobacteria.</title>
        <authorList>
            <person name="Qiu Y.L."/>
            <person name="Tourlousse D.M."/>
            <person name="Matsuura N."/>
            <person name="Ohashi A."/>
            <person name="Sekiguchi Y."/>
        </authorList>
    </citation>
    <scope>NUCLEOTIDE SEQUENCE [LARGE SCALE GENOMIC DNA]</scope>
    <source>
        <strain evidence="3">NM-5</strain>
    </source>
</reference>
<protein>
    <submittedName>
        <fullName evidence="2">Uncharacterized protein</fullName>
    </submittedName>
</protein>
<proteinExistence type="predicted"/>
<evidence type="ECO:0000313" key="2">
    <source>
        <dbReference type="EMBL" id="GAT33934.1"/>
    </source>
</evidence>
<keyword evidence="3" id="KW-1185">Reference proteome</keyword>
<feature type="region of interest" description="Disordered" evidence="1">
    <location>
        <begin position="33"/>
        <end position="64"/>
    </location>
</feature>
<comment type="caution">
    <text evidence="2">The sequence shown here is derived from an EMBL/GenBank/DDBJ whole genome shotgun (WGS) entry which is preliminary data.</text>
</comment>
<dbReference type="Proteomes" id="UP000076023">
    <property type="component" value="Unassembled WGS sequence"/>
</dbReference>
<sequence length="64" mass="7427">MQSGIPARLTGPKNIRTLPTYKDIFRIRGYVRRKQGRPNDFRTNPSRIAQGETDTRLHASRRGF</sequence>
<gene>
    <name evidence="2" type="ORF">TSACC_22355</name>
</gene>
<name>A0A146GAS6_TERSA</name>
<dbReference type="InParanoid" id="A0A146GAS6"/>
<organism evidence="2 3">
    <name type="scientific">Terrimicrobium sacchariphilum</name>
    <dbReference type="NCBI Taxonomy" id="690879"/>
    <lineage>
        <taxon>Bacteria</taxon>
        <taxon>Pseudomonadati</taxon>
        <taxon>Verrucomicrobiota</taxon>
        <taxon>Terrimicrobiia</taxon>
        <taxon>Terrimicrobiales</taxon>
        <taxon>Terrimicrobiaceae</taxon>
        <taxon>Terrimicrobium</taxon>
    </lineage>
</organism>